<organism evidence="3 4">
    <name type="scientific">Talaromyces rugulosus</name>
    <name type="common">Penicillium rugulosum</name>
    <dbReference type="NCBI Taxonomy" id="121627"/>
    <lineage>
        <taxon>Eukaryota</taxon>
        <taxon>Fungi</taxon>
        <taxon>Dikarya</taxon>
        <taxon>Ascomycota</taxon>
        <taxon>Pezizomycotina</taxon>
        <taxon>Eurotiomycetes</taxon>
        <taxon>Eurotiomycetidae</taxon>
        <taxon>Eurotiales</taxon>
        <taxon>Trichocomaceae</taxon>
        <taxon>Talaromyces</taxon>
        <taxon>Talaromyces sect. Islandici</taxon>
    </lineage>
</organism>
<dbReference type="OrthoDB" id="4227524at2759"/>
<dbReference type="RefSeq" id="XP_035347275.1">
    <property type="nucleotide sequence ID" value="XM_035491382.1"/>
</dbReference>
<dbReference type="Proteomes" id="UP000509510">
    <property type="component" value="Chromosome IV"/>
</dbReference>
<evidence type="ECO:0000313" key="4">
    <source>
        <dbReference type="Proteomes" id="UP000509510"/>
    </source>
</evidence>
<evidence type="ECO:0000313" key="3">
    <source>
        <dbReference type="EMBL" id="QKX61100.1"/>
    </source>
</evidence>
<dbReference type="AlphaFoldDB" id="A0A7H8R432"/>
<dbReference type="KEGG" id="trg:TRUGW13939_08246"/>
<keyword evidence="4" id="KW-1185">Reference proteome</keyword>
<protein>
    <submittedName>
        <fullName evidence="3">Uncharacterized protein</fullName>
    </submittedName>
</protein>
<name>A0A7H8R432_TALRU</name>
<feature type="chain" id="PRO_5028937213" evidence="2">
    <location>
        <begin position="21"/>
        <end position="253"/>
    </location>
</feature>
<feature type="region of interest" description="Disordered" evidence="1">
    <location>
        <begin position="96"/>
        <end position="253"/>
    </location>
</feature>
<dbReference type="GeneID" id="55995735"/>
<feature type="compositionally biased region" description="Low complexity" evidence="1">
    <location>
        <begin position="37"/>
        <end position="53"/>
    </location>
</feature>
<evidence type="ECO:0000256" key="1">
    <source>
        <dbReference type="SAM" id="MobiDB-lite"/>
    </source>
</evidence>
<feature type="region of interest" description="Disordered" evidence="1">
    <location>
        <begin position="30"/>
        <end position="67"/>
    </location>
</feature>
<dbReference type="EMBL" id="CP055901">
    <property type="protein sequence ID" value="QKX61100.1"/>
    <property type="molecule type" value="Genomic_DNA"/>
</dbReference>
<feature type="signal peptide" evidence="2">
    <location>
        <begin position="1"/>
        <end position="20"/>
    </location>
</feature>
<proteinExistence type="predicted"/>
<reference evidence="4" key="1">
    <citation type="submission" date="2020-06" db="EMBL/GenBank/DDBJ databases">
        <title>A chromosome-scale genome assembly of Talaromyces rugulosus W13939.</title>
        <authorList>
            <person name="Wang B."/>
            <person name="Guo L."/>
            <person name="Ye K."/>
            <person name="Wang L."/>
        </authorList>
    </citation>
    <scope>NUCLEOTIDE SEQUENCE [LARGE SCALE GENOMIC DNA]</scope>
    <source>
        <strain evidence="4">W13939</strain>
    </source>
</reference>
<feature type="compositionally biased region" description="Low complexity" evidence="1">
    <location>
        <begin position="207"/>
        <end position="226"/>
    </location>
</feature>
<sequence>MKYSTALTLFLACGPSAIMAAPVAQDATPALALRGDGPQPQASPQTAPQGSAATGQKGQKSGNEGILDKVEKILKDVLGGLRKRGLVEEVGDAAKKALDGTSKLVNGEQSGSQSGFSSQSSNPDAAPQQQSKPKEKDDGDDDDKKDDSKDGGEGGVGKFLGGRGSPIDPVTSQVESLPKDIPAAAPVKKSYTNDRDDDDEHRHHSSPESSSGKSGNSSSSSDGQLSPEQIAAIVGILNGGGAQKKPQIPGQDD</sequence>
<keyword evidence="2" id="KW-0732">Signal</keyword>
<feature type="compositionally biased region" description="Gly residues" evidence="1">
    <location>
        <begin position="153"/>
        <end position="164"/>
    </location>
</feature>
<accession>A0A7H8R432</accession>
<feature type="compositionally biased region" description="Low complexity" evidence="1">
    <location>
        <begin position="107"/>
        <end position="121"/>
    </location>
</feature>
<gene>
    <name evidence="3" type="ORF">TRUGW13939_08246</name>
</gene>
<evidence type="ECO:0000256" key="2">
    <source>
        <dbReference type="SAM" id="SignalP"/>
    </source>
</evidence>